<organism evidence="3 4">
    <name type="scientific">Actinomadura parmotrematis</name>
    <dbReference type="NCBI Taxonomy" id="2864039"/>
    <lineage>
        <taxon>Bacteria</taxon>
        <taxon>Bacillati</taxon>
        <taxon>Actinomycetota</taxon>
        <taxon>Actinomycetes</taxon>
        <taxon>Streptosporangiales</taxon>
        <taxon>Thermomonosporaceae</taxon>
        <taxon>Actinomadura</taxon>
    </lineage>
</organism>
<protein>
    <submittedName>
        <fullName evidence="3">Helix-turn-helix domain-containing protein</fullName>
    </submittedName>
</protein>
<reference evidence="3 4" key="1">
    <citation type="submission" date="2021-07" db="EMBL/GenBank/DDBJ databases">
        <title>Actinomadura sp. PM05-2 isolated from lichen.</title>
        <authorList>
            <person name="Somphong A."/>
            <person name="Phongsopitanun W."/>
            <person name="Tanasupawat S."/>
            <person name="Peongsungnone V."/>
        </authorList>
    </citation>
    <scope>NUCLEOTIDE SEQUENCE [LARGE SCALE GENOMIC DNA]</scope>
    <source>
        <strain evidence="3 4">PM05-2</strain>
    </source>
</reference>
<dbReference type="PANTHER" id="PTHR33744:SF1">
    <property type="entry name" value="DNA-BINDING TRANSCRIPTIONAL ACTIVATOR ADER"/>
    <property type="match status" value="1"/>
</dbReference>
<dbReference type="InterPro" id="IPR025751">
    <property type="entry name" value="RsbRD_N_dom"/>
</dbReference>
<dbReference type="Gene3D" id="1.10.10.2840">
    <property type="entry name" value="PucR C-terminal helix-turn-helix domain"/>
    <property type="match status" value="1"/>
</dbReference>
<dbReference type="Pfam" id="PF13556">
    <property type="entry name" value="HTH_30"/>
    <property type="match status" value="1"/>
</dbReference>
<accession>A0ABS7FYG9</accession>
<evidence type="ECO:0000259" key="1">
    <source>
        <dbReference type="Pfam" id="PF13556"/>
    </source>
</evidence>
<dbReference type="Pfam" id="PF14361">
    <property type="entry name" value="RsbRD_N"/>
    <property type="match status" value="1"/>
</dbReference>
<name>A0ABS7FYG9_9ACTN</name>
<evidence type="ECO:0000259" key="2">
    <source>
        <dbReference type="Pfam" id="PF14361"/>
    </source>
</evidence>
<gene>
    <name evidence="3" type="ORF">K1Y72_24090</name>
</gene>
<evidence type="ECO:0000313" key="3">
    <source>
        <dbReference type="EMBL" id="MBW8485482.1"/>
    </source>
</evidence>
<dbReference type="EMBL" id="JAIBOA010000016">
    <property type="protein sequence ID" value="MBW8485482.1"/>
    <property type="molecule type" value="Genomic_DNA"/>
</dbReference>
<dbReference type="InterPro" id="IPR025736">
    <property type="entry name" value="PucR_C-HTH_dom"/>
</dbReference>
<keyword evidence="4" id="KW-1185">Reference proteome</keyword>
<comment type="caution">
    <text evidence="3">The sequence shown here is derived from an EMBL/GenBank/DDBJ whole genome shotgun (WGS) entry which is preliminary data.</text>
</comment>
<feature type="domain" description="PucR C-terminal helix-turn-helix" evidence="1">
    <location>
        <begin position="325"/>
        <end position="383"/>
    </location>
</feature>
<proteinExistence type="predicted"/>
<dbReference type="Proteomes" id="UP000774570">
    <property type="component" value="Unassembled WGS sequence"/>
</dbReference>
<evidence type="ECO:0000313" key="4">
    <source>
        <dbReference type="Proteomes" id="UP000774570"/>
    </source>
</evidence>
<sequence>MAVPELDVPAFDAIPGGLARTLRPLVDRAVDDVMAGLPEGGDAWRPGVGRATMVDALGHFCDLIEDSGPAAWAPIAAHYAGLGGRLAHDRRALEQLNRLLLRSARALWQMVDALAAARPADPVPEPVLRLLSEAQFGFLDAASAAVARGRRESGPGEEEHRADLVARLLAGGPDPAELAALADRAGWRVPRRLAAAALRPRPGRDPRRPMLPQGVLADLSGPAPVLLVPDPGGPGRAGLLRPLLADWIVAVGPAVPAHRAASSLRWARETLALAERGVLPDDEVVSGADHLASLVIFQAEELIDHAAATRLAPLGRVAPGHRERLMETLLALLECRFTASEAAAILRVHPQTVRYRLRRLEELFGDALQDPRSCLELEMILRARLAAPRRRAAAAATVAAHG</sequence>
<dbReference type="InterPro" id="IPR051448">
    <property type="entry name" value="CdaR-like_regulators"/>
</dbReference>
<dbReference type="PANTHER" id="PTHR33744">
    <property type="entry name" value="CARBOHYDRATE DIACID REGULATOR"/>
    <property type="match status" value="1"/>
</dbReference>
<feature type="domain" description="RsbT co-antagonist protein RsbRD N-terminal" evidence="2">
    <location>
        <begin position="25"/>
        <end position="151"/>
    </location>
</feature>
<dbReference type="InterPro" id="IPR042070">
    <property type="entry name" value="PucR_C-HTH_sf"/>
</dbReference>